<feature type="compositionally biased region" description="Polar residues" evidence="1">
    <location>
        <begin position="20"/>
        <end position="32"/>
    </location>
</feature>
<feature type="region of interest" description="Disordered" evidence="1">
    <location>
        <begin position="1"/>
        <end position="32"/>
    </location>
</feature>
<dbReference type="EMBL" id="CP045894">
    <property type="protein sequence ID" value="QQP54699.1"/>
    <property type="molecule type" value="Genomic_DNA"/>
</dbReference>
<protein>
    <submittedName>
        <fullName evidence="2">Uncharacterized protein</fullName>
    </submittedName>
</protein>
<proteinExistence type="predicted"/>
<dbReference type="AlphaFoldDB" id="A0A7T8KF03"/>
<keyword evidence="3" id="KW-1185">Reference proteome</keyword>
<gene>
    <name evidence="2" type="ORF">FKW44_007614</name>
</gene>
<feature type="region of interest" description="Disordered" evidence="1">
    <location>
        <begin position="67"/>
        <end position="95"/>
    </location>
</feature>
<evidence type="ECO:0000313" key="2">
    <source>
        <dbReference type="EMBL" id="QQP54699.1"/>
    </source>
</evidence>
<evidence type="ECO:0000256" key="1">
    <source>
        <dbReference type="SAM" id="MobiDB-lite"/>
    </source>
</evidence>
<dbReference type="Proteomes" id="UP000595437">
    <property type="component" value="Chromosome 5"/>
</dbReference>
<sequence>MPQTGKHPGGRPRTPPPPQTNSGRGCPSQNVWSPYLGIMQRNKQQQRLPRPEPIYTQQFYKPIRQASPLPAGWMDSPMESMPGPATLPSGATATFPTEPIIHSRVPAGQNVSLLLGRIAREIADLTASLQV</sequence>
<organism evidence="2 3">
    <name type="scientific">Caligus rogercresseyi</name>
    <name type="common">Sea louse</name>
    <dbReference type="NCBI Taxonomy" id="217165"/>
    <lineage>
        <taxon>Eukaryota</taxon>
        <taxon>Metazoa</taxon>
        <taxon>Ecdysozoa</taxon>
        <taxon>Arthropoda</taxon>
        <taxon>Crustacea</taxon>
        <taxon>Multicrustacea</taxon>
        <taxon>Hexanauplia</taxon>
        <taxon>Copepoda</taxon>
        <taxon>Siphonostomatoida</taxon>
        <taxon>Caligidae</taxon>
        <taxon>Caligus</taxon>
    </lineage>
</organism>
<reference evidence="3" key="1">
    <citation type="submission" date="2021-01" db="EMBL/GenBank/DDBJ databases">
        <title>Caligus Genome Assembly.</title>
        <authorList>
            <person name="Gallardo-Escarate C."/>
        </authorList>
    </citation>
    <scope>NUCLEOTIDE SEQUENCE [LARGE SCALE GENOMIC DNA]</scope>
</reference>
<evidence type="ECO:0000313" key="3">
    <source>
        <dbReference type="Proteomes" id="UP000595437"/>
    </source>
</evidence>
<name>A0A7T8KF03_CALRO</name>
<accession>A0A7T8KF03</accession>